<gene>
    <name evidence="8" type="ORF">GQ26_0041330</name>
</gene>
<keyword evidence="5 8" id="KW-0503">Monooxygenase</keyword>
<evidence type="ECO:0000313" key="8">
    <source>
        <dbReference type="EMBL" id="KFX51716.1"/>
    </source>
</evidence>
<dbReference type="PRINTS" id="PR00420">
    <property type="entry name" value="RNGMNOXGNASE"/>
</dbReference>
<comment type="caution">
    <text evidence="8">The sequence shown here is derived from an EMBL/GenBank/DDBJ whole genome shotgun (WGS) entry which is preliminary data.</text>
</comment>
<dbReference type="PANTHER" id="PTHR13789:SF309">
    <property type="entry name" value="PUTATIVE (AFU_ORTHOLOGUE AFUA_6G14510)-RELATED"/>
    <property type="match status" value="1"/>
</dbReference>
<evidence type="ECO:0000256" key="2">
    <source>
        <dbReference type="ARBA" id="ARBA00022630"/>
    </source>
</evidence>
<keyword evidence="3" id="KW-0274">FAD</keyword>
<dbReference type="Pfam" id="PF01494">
    <property type="entry name" value="FAD_binding_3"/>
    <property type="match status" value="1"/>
</dbReference>
<accession>A0A093VYL1</accession>
<dbReference type="SUPFAM" id="SSF51905">
    <property type="entry name" value="FAD/NAD(P)-binding domain"/>
    <property type="match status" value="1"/>
</dbReference>
<evidence type="ECO:0000256" key="6">
    <source>
        <dbReference type="SAM" id="MobiDB-lite"/>
    </source>
</evidence>
<dbReference type="InterPro" id="IPR002938">
    <property type="entry name" value="FAD-bd"/>
</dbReference>
<dbReference type="Gene3D" id="3.50.50.60">
    <property type="entry name" value="FAD/NAD(P)-binding domain"/>
    <property type="match status" value="1"/>
</dbReference>
<evidence type="ECO:0000259" key="7">
    <source>
        <dbReference type="Pfam" id="PF01494"/>
    </source>
</evidence>
<proteinExistence type="inferred from homology"/>
<comment type="similarity">
    <text evidence="1">Belongs to the paxM FAD-dependent monooxygenase family.</text>
</comment>
<dbReference type="GO" id="GO:0004497">
    <property type="term" value="F:monooxygenase activity"/>
    <property type="evidence" value="ECO:0007669"/>
    <property type="project" value="UniProtKB-KW"/>
</dbReference>
<keyword evidence="2" id="KW-0285">Flavoprotein</keyword>
<dbReference type="PANTHER" id="PTHR13789">
    <property type="entry name" value="MONOOXYGENASE"/>
    <property type="match status" value="1"/>
</dbReference>
<feature type="domain" description="FAD-binding" evidence="7">
    <location>
        <begin position="8"/>
        <end position="338"/>
    </location>
</feature>
<dbReference type="InterPro" id="IPR050493">
    <property type="entry name" value="FAD-dep_Monooxygenase_BioMet"/>
</dbReference>
<evidence type="ECO:0000256" key="1">
    <source>
        <dbReference type="ARBA" id="ARBA00007992"/>
    </source>
</evidence>
<keyword evidence="4" id="KW-0560">Oxidoreductase</keyword>
<reference evidence="8" key="2">
    <citation type="journal article" date="2014" name="PLoS Genet.">
        <title>Signature gene expression reveals novel clues to the molecular mechanisms of dimorphic transition in Penicillium marneffei.</title>
        <authorList>
            <person name="Yang E."/>
            <person name="Wang G."/>
            <person name="Cai J."/>
            <person name="Woo P.C."/>
            <person name="Lau S.K."/>
            <person name="Yuen K.-Y."/>
            <person name="Chow W.-N."/>
            <person name="Lin X."/>
        </authorList>
    </citation>
    <scope>NUCLEOTIDE SEQUENCE</scope>
    <source>
        <strain evidence="8">PM1</strain>
    </source>
</reference>
<dbReference type="GO" id="GO:0071949">
    <property type="term" value="F:FAD binding"/>
    <property type="evidence" value="ECO:0007669"/>
    <property type="project" value="InterPro"/>
</dbReference>
<evidence type="ECO:0000256" key="3">
    <source>
        <dbReference type="ARBA" id="ARBA00022827"/>
    </source>
</evidence>
<feature type="compositionally biased region" description="Polar residues" evidence="6">
    <location>
        <begin position="440"/>
        <end position="453"/>
    </location>
</feature>
<organism evidence="8">
    <name type="scientific">Talaromyces marneffei PM1</name>
    <dbReference type="NCBI Taxonomy" id="1077442"/>
    <lineage>
        <taxon>Eukaryota</taxon>
        <taxon>Fungi</taxon>
        <taxon>Dikarya</taxon>
        <taxon>Ascomycota</taxon>
        <taxon>Pezizomycotina</taxon>
        <taxon>Eurotiomycetes</taxon>
        <taxon>Eurotiomycetidae</taxon>
        <taxon>Eurotiales</taxon>
        <taxon>Trichocomaceae</taxon>
        <taxon>Talaromyces</taxon>
        <taxon>Talaromyces sect. Talaromyces</taxon>
    </lineage>
</organism>
<dbReference type="AlphaFoldDB" id="A0A093VYL1"/>
<dbReference type="EMBL" id="JPOX01000004">
    <property type="protein sequence ID" value="KFX51716.1"/>
    <property type="molecule type" value="Genomic_DNA"/>
</dbReference>
<dbReference type="eggNOG" id="KOG2614">
    <property type="taxonomic scope" value="Eukaryota"/>
</dbReference>
<dbReference type="HOGENOM" id="CLU_009665_6_4_1"/>
<evidence type="ECO:0000256" key="5">
    <source>
        <dbReference type="ARBA" id="ARBA00023033"/>
    </source>
</evidence>
<sequence>MADDQPKFRVLIAGAGIAGLATAIALNRISAIPNLDIQLFEQAPELTEIGASIALSPNGMRTLEKLGVHNALTDENGYRGPSGIPQIVRHWKTNQVVTVDTHVNVPDPRHHTTRFHRGHLHSALLEHVPRESIHLNKKVTGAVATDDGVTLHFEDGTEVHGDLLIGADGIKSRTRQSFILDYKLKFSGKVFARSTFDASIVEGKIPDLPVDPVHWWGPEDNFFASRLGKGQYTTVGAYDDGRSAEELEKEVSWDQAGNVEGIREKYKNWNPIVKALTELTPYTRLYPNYAGEALPTWVLAARVTLVGDAAHTHGGAFAAGGSLALDDSFALALALRHAFSLPKPVDSIIGPSSIRKGLELYDQTRRPHTEKLLEIIHSQINRKPEVHQSIEEEDSALIAKMRNRPDTTWLSEHNVVEAFQQVLEKQILLDSTEAAEPPASQANEGTGLQQSKP</sequence>
<evidence type="ECO:0000256" key="4">
    <source>
        <dbReference type="ARBA" id="ARBA00023002"/>
    </source>
</evidence>
<dbReference type="InterPro" id="IPR036188">
    <property type="entry name" value="FAD/NAD-bd_sf"/>
</dbReference>
<name>A0A093VYL1_TALMA</name>
<feature type="region of interest" description="Disordered" evidence="6">
    <location>
        <begin position="430"/>
        <end position="453"/>
    </location>
</feature>
<protein>
    <submittedName>
        <fullName evidence="8">6-hydroxynicotinate 3-monooxygenase</fullName>
    </submittedName>
</protein>
<reference key="1">
    <citation type="journal article" date="2014" name="PLoS Genet.">
        <title>Signature Gene Expression Reveals Novel Clues to the Molecular Mechanisms of Dimorphic Transition in Penicillium marneffei.</title>
        <authorList>
            <person name="Yang E."/>
            <person name="Wang G."/>
            <person name="Cai J."/>
            <person name="Woo P.C."/>
            <person name="Lau S.K."/>
            <person name="Yuen K.-Y."/>
            <person name="Chow W.-N."/>
            <person name="Lin X."/>
        </authorList>
    </citation>
    <scope>NUCLEOTIDE SEQUENCE [LARGE SCALE GENOMIC DNA]</scope>
    <source>
        <strain>PM1</strain>
    </source>
</reference>